<feature type="coiled-coil region" evidence="1">
    <location>
        <begin position="68"/>
        <end position="109"/>
    </location>
</feature>
<organism evidence="2 3">
    <name type="scientific">Hibiscus sabdariffa</name>
    <name type="common">roselle</name>
    <dbReference type="NCBI Taxonomy" id="183260"/>
    <lineage>
        <taxon>Eukaryota</taxon>
        <taxon>Viridiplantae</taxon>
        <taxon>Streptophyta</taxon>
        <taxon>Embryophyta</taxon>
        <taxon>Tracheophyta</taxon>
        <taxon>Spermatophyta</taxon>
        <taxon>Magnoliopsida</taxon>
        <taxon>eudicotyledons</taxon>
        <taxon>Gunneridae</taxon>
        <taxon>Pentapetalae</taxon>
        <taxon>rosids</taxon>
        <taxon>malvids</taxon>
        <taxon>Malvales</taxon>
        <taxon>Malvaceae</taxon>
        <taxon>Malvoideae</taxon>
        <taxon>Hibiscus</taxon>
    </lineage>
</organism>
<evidence type="ECO:0000313" key="2">
    <source>
        <dbReference type="EMBL" id="KAK8520597.1"/>
    </source>
</evidence>
<proteinExistence type="predicted"/>
<evidence type="ECO:0000256" key="1">
    <source>
        <dbReference type="SAM" id="Coils"/>
    </source>
</evidence>
<reference evidence="2 3" key="1">
    <citation type="journal article" date="2024" name="G3 (Bethesda)">
        <title>Genome assembly of Hibiscus sabdariffa L. provides insights into metabolisms of medicinal natural products.</title>
        <authorList>
            <person name="Kim T."/>
        </authorList>
    </citation>
    <scope>NUCLEOTIDE SEQUENCE [LARGE SCALE GENOMIC DNA]</scope>
    <source>
        <strain evidence="2">TK-2024</strain>
        <tissue evidence="2">Old leaves</tissue>
    </source>
</reference>
<protein>
    <submittedName>
        <fullName evidence="2">Uncharacterized protein</fullName>
    </submittedName>
</protein>
<keyword evidence="1" id="KW-0175">Coiled coil</keyword>
<keyword evidence="3" id="KW-1185">Reference proteome</keyword>
<gene>
    <name evidence="2" type="ORF">V6N12_004531</name>
</gene>
<dbReference type="Proteomes" id="UP001472677">
    <property type="component" value="Unassembled WGS sequence"/>
</dbReference>
<accession>A0ABR2CNH1</accession>
<name>A0ABR2CNH1_9ROSI</name>
<comment type="caution">
    <text evidence="2">The sequence shown here is derived from an EMBL/GenBank/DDBJ whole genome shotgun (WGS) entry which is preliminary data.</text>
</comment>
<dbReference type="EMBL" id="JBBPBM010000049">
    <property type="protein sequence ID" value="KAK8520597.1"/>
    <property type="molecule type" value="Genomic_DNA"/>
</dbReference>
<evidence type="ECO:0000313" key="3">
    <source>
        <dbReference type="Proteomes" id="UP001472677"/>
    </source>
</evidence>
<sequence length="148" mass="16930">MVSAYALSLRAFLFSVEMEMCTNSKSKNDVDLDAVLLEQDSEETVEMLVESISYLEQIKEQYNLMTQLKKGNVRLRDETKDLKQLRKENVRLRDETKDLKLQLLVAEEKAVKLEGLLKVKVGEIAKTYAATRQTFEHIAAQSPMAESD</sequence>